<evidence type="ECO:0000256" key="4">
    <source>
        <dbReference type="ARBA" id="ARBA00023136"/>
    </source>
</evidence>
<feature type="transmembrane region" description="Helical" evidence="5">
    <location>
        <begin position="55"/>
        <end position="72"/>
    </location>
</feature>
<sequence length="73" mass="7583">MVITAAVAEVGSLSIGAPLQFFSGEFLQYAVVFFVLAIIAAVLGARGVAGVSMTIAKWLVIVFLVLTIATLIL</sequence>
<comment type="caution">
    <text evidence="6">The sequence shown here is derived from an EMBL/GenBank/DDBJ whole genome shotgun (WGS) entry which is preliminary data.</text>
</comment>
<evidence type="ECO:0000256" key="5">
    <source>
        <dbReference type="HAMAP-Rule" id="MF_01361"/>
    </source>
</evidence>
<organism evidence="6 7">
    <name type="scientific">Halobaculum halobium</name>
    <dbReference type="NCBI Taxonomy" id="3032281"/>
    <lineage>
        <taxon>Archaea</taxon>
        <taxon>Methanobacteriati</taxon>
        <taxon>Methanobacteriota</taxon>
        <taxon>Stenosarchaea group</taxon>
        <taxon>Halobacteria</taxon>
        <taxon>Halobacteriales</taxon>
        <taxon>Haloferacaceae</taxon>
        <taxon>Halobaculum</taxon>
    </lineage>
</organism>
<evidence type="ECO:0000256" key="1">
    <source>
        <dbReference type="ARBA" id="ARBA00022475"/>
    </source>
</evidence>
<keyword evidence="3 5" id="KW-1133">Transmembrane helix</keyword>
<dbReference type="NCBIfam" id="NF010229">
    <property type="entry name" value="PRK13682.1-4"/>
    <property type="match status" value="1"/>
</dbReference>
<dbReference type="AlphaFoldDB" id="A0ABD5TEM9"/>
<proteinExistence type="inferred from homology"/>
<accession>A0ABD5TEM9</accession>
<dbReference type="GeneID" id="81208664"/>
<keyword evidence="4 5" id="KW-0472">Membrane</keyword>
<keyword evidence="1 5" id="KW-1003">Cell membrane</keyword>
<comment type="similarity">
    <text evidence="5">Belongs to the UPF0391 family.</text>
</comment>
<gene>
    <name evidence="6" type="ORF">ACFQFD_06415</name>
</gene>
<dbReference type="GO" id="GO:0005886">
    <property type="term" value="C:plasma membrane"/>
    <property type="evidence" value="ECO:0007669"/>
    <property type="project" value="UniProtKB-UniRule"/>
</dbReference>
<evidence type="ECO:0000313" key="7">
    <source>
        <dbReference type="Proteomes" id="UP001596443"/>
    </source>
</evidence>
<comment type="caution">
    <text evidence="5">Lacks conserved residue(s) required for the propagation of feature annotation.</text>
</comment>
<keyword evidence="2 5" id="KW-0812">Transmembrane</keyword>
<reference evidence="6 7" key="1">
    <citation type="journal article" date="2019" name="Int. J. Syst. Evol. Microbiol.">
        <title>The Global Catalogue of Microorganisms (GCM) 10K type strain sequencing project: providing services to taxonomists for standard genome sequencing and annotation.</title>
        <authorList>
            <consortium name="The Broad Institute Genomics Platform"/>
            <consortium name="The Broad Institute Genome Sequencing Center for Infectious Disease"/>
            <person name="Wu L."/>
            <person name="Ma J."/>
        </authorList>
    </citation>
    <scope>NUCLEOTIDE SEQUENCE [LARGE SCALE GENOMIC DNA]</scope>
    <source>
        <strain evidence="6 7">SYNS20</strain>
    </source>
</reference>
<dbReference type="InterPro" id="IPR009760">
    <property type="entry name" value="DUF1328"/>
</dbReference>
<keyword evidence="7" id="KW-1185">Reference proteome</keyword>
<dbReference type="Proteomes" id="UP001596443">
    <property type="component" value="Unassembled WGS sequence"/>
</dbReference>
<dbReference type="Pfam" id="PF07043">
    <property type="entry name" value="DUF1328"/>
    <property type="match status" value="1"/>
</dbReference>
<dbReference type="RefSeq" id="WP_284062462.1">
    <property type="nucleotide sequence ID" value="NZ_CP126158.1"/>
</dbReference>
<feature type="transmembrane region" description="Helical" evidence="5">
    <location>
        <begin position="26"/>
        <end position="43"/>
    </location>
</feature>
<evidence type="ECO:0000256" key="3">
    <source>
        <dbReference type="ARBA" id="ARBA00022989"/>
    </source>
</evidence>
<dbReference type="HAMAP" id="MF_01361">
    <property type="entry name" value="UPF0391"/>
    <property type="match status" value="1"/>
</dbReference>
<evidence type="ECO:0000313" key="6">
    <source>
        <dbReference type="EMBL" id="MFC6785622.1"/>
    </source>
</evidence>
<dbReference type="EMBL" id="JBHSWX010000012">
    <property type="protein sequence ID" value="MFC6785622.1"/>
    <property type="molecule type" value="Genomic_DNA"/>
</dbReference>
<evidence type="ECO:0000256" key="2">
    <source>
        <dbReference type="ARBA" id="ARBA00022692"/>
    </source>
</evidence>
<protein>
    <recommendedName>
        <fullName evidence="5">UPF0391 membrane protein ACFQFD_06415</fullName>
    </recommendedName>
</protein>
<name>A0ABD5TEM9_9EURY</name>